<keyword evidence="6" id="KW-0336">GPI-anchor</keyword>
<dbReference type="InterPro" id="IPR050546">
    <property type="entry name" value="Glycosyl_Hydrlase_16"/>
</dbReference>
<evidence type="ECO:0000256" key="11">
    <source>
        <dbReference type="ARBA" id="ARBA00023136"/>
    </source>
</evidence>
<comment type="catalytic activity">
    <reaction evidence="1">
        <text>Random endo-hydrolysis of N-acetyl-beta-D-glucosaminide (1-&gt;4)-beta-linkages in chitin and chitodextrins.</text>
        <dbReference type="EC" id="3.2.1.14"/>
    </reaction>
</comment>
<feature type="disulfide bond" evidence="21">
    <location>
        <begin position="26"/>
        <end position="33"/>
    </location>
</feature>
<evidence type="ECO:0000256" key="6">
    <source>
        <dbReference type="ARBA" id="ARBA00022622"/>
    </source>
</evidence>
<dbReference type="FunFam" id="2.60.120.200:FF:000152">
    <property type="entry name" value="Cell wall glucanase"/>
    <property type="match status" value="1"/>
</dbReference>
<evidence type="ECO:0000256" key="13">
    <source>
        <dbReference type="ARBA" id="ARBA00023180"/>
    </source>
</evidence>
<dbReference type="PANTHER" id="PTHR10963">
    <property type="entry name" value="GLYCOSYL HYDROLASE-RELATED"/>
    <property type="match status" value="1"/>
</dbReference>
<feature type="active site" description="Nucleophile" evidence="20">
    <location>
        <position position="119"/>
    </location>
</feature>
<dbReference type="PROSITE" id="PS51762">
    <property type="entry name" value="GH16_2"/>
    <property type="match status" value="1"/>
</dbReference>
<evidence type="ECO:0000256" key="3">
    <source>
        <dbReference type="ARBA" id="ARBA00004609"/>
    </source>
</evidence>
<accession>A0A9W9FS71</accession>
<dbReference type="SUPFAM" id="SSF49899">
    <property type="entry name" value="Concanavalin A-like lectins/glucanases"/>
    <property type="match status" value="1"/>
</dbReference>
<gene>
    <name evidence="25" type="ORF">NUU61_002695</name>
</gene>
<keyword evidence="16" id="KW-0961">Cell wall biogenesis/degradation</keyword>
<feature type="active site" description="Proton donor" evidence="20">
    <location>
        <position position="123"/>
    </location>
</feature>
<dbReference type="InterPro" id="IPR017168">
    <property type="entry name" value="CHR-like"/>
</dbReference>
<evidence type="ECO:0000256" key="7">
    <source>
        <dbReference type="ARBA" id="ARBA00022676"/>
    </source>
</evidence>
<comment type="similarity">
    <text evidence="17">Belongs to the glycosyl hydrolase 16 family. CRH1 subfamily.</text>
</comment>
<evidence type="ECO:0000256" key="8">
    <source>
        <dbReference type="ARBA" id="ARBA00022679"/>
    </source>
</evidence>
<feature type="compositionally biased region" description="Polar residues" evidence="22">
    <location>
        <begin position="319"/>
        <end position="329"/>
    </location>
</feature>
<evidence type="ECO:0000256" key="18">
    <source>
        <dbReference type="ARBA" id="ARBA00093308"/>
    </source>
</evidence>
<feature type="signal peptide" evidence="23">
    <location>
        <begin position="1"/>
        <end position="20"/>
    </location>
</feature>
<dbReference type="CDD" id="cd02183">
    <property type="entry name" value="GH16_fungal_CRH1_transglycosylase"/>
    <property type="match status" value="1"/>
</dbReference>
<dbReference type="EC" id="3.2.-.-" evidence="19"/>
<evidence type="ECO:0000256" key="20">
    <source>
        <dbReference type="PIRSR" id="PIRSR037299-1"/>
    </source>
</evidence>
<evidence type="ECO:0000256" key="17">
    <source>
        <dbReference type="ARBA" id="ARBA00038074"/>
    </source>
</evidence>
<comment type="caution">
    <text evidence="25">The sequence shown here is derived from an EMBL/GenBank/DDBJ whole genome shotgun (WGS) entry which is preliminary data.</text>
</comment>
<dbReference type="GO" id="GO:0008843">
    <property type="term" value="F:endochitinase activity"/>
    <property type="evidence" value="ECO:0007669"/>
    <property type="project" value="UniProtKB-EC"/>
</dbReference>
<dbReference type="GO" id="GO:0005886">
    <property type="term" value="C:plasma membrane"/>
    <property type="evidence" value="ECO:0007669"/>
    <property type="project" value="UniProtKB-SubCell"/>
</dbReference>
<organism evidence="25 26">
    <name type="scientific">Penicillium alfredii</name>
    <dbReference type="NCBI Taxonomy" id="1506179"/>
    <lineage>
        <taxon>Eukaryota</taxon>
        <taxon>Fungi</taxon>
        <taxon>Dikarya</taxon>
        <taxon>Ascomycota</taxon>
        <taxon>Pezizomycotina</taxon>
        <taxon>Eurotiomycetes</taxon>
        <taxon>Eurotiomycetidae</taxon>
        <taxon>Eurotiales</taxon>
        <taxon>Aspergillaceae</taxon>
        <taxon>Penicillium</taxon>
    </lineage>
</organism>
<keyword evidence="15" id="KW-0326">Glycosidase</keyword>
<keyword evidence="4" id="KW-1003">Cell membrane</keyword>
<name>A0A9W9FS71_9EURO</name>
<keyword evidence="9 23" id="KW-0732">Signal</keyword>
<dbReference type="GO" id="GO:0031505">
    <property type="term" value="P:fungal-type cell wall organization"/>
    <property type="evidence" value="ECO:0007669"/>
    <property type="project" value="TreeGrafter"/>
</dbReference>
<comment type="subcellular location">
    <subcellularLocation>
        <location evidence="3">Cell membrane</location>
        <topology evidence="3">Lipid-anchor</topology>
        <topology evidence="3">GPI-anchor</topology>
    </subcellularLocation>
    <subcellularLocation>
        <location evidence="2">Secreted</location>
        <location evidence="2">Cell wall</location>
    </subcellularLocation>
</comment>
<feature type="compositionally biased region" description="Low complexity" evidence="22">
    <location>
        <begin position="365"/>
        <end position="383"/>
    </location>
</feature>
<evidence type="ECO:0000256" key="21">
    <source>
        <dbReference type="PIRSR" id="PIRSR037299-2"/>
    </source>
</evidence>
<keyword evidence="11 19" id="KW-0472">Membrane</keyword>
<evidence type="ECO:0000256" key="5">
    <source>
        <dbReference type="ARBA" id="ARBA00022512"/>
    </source>
</evidence>
<feature type="chain" id="PRO_5040840759" description="Crh-like protein" evidence="23">
    <location>
        <begin position="21"/>
        <end position="461"/>
    </location>
</feature>
<keyword evidence="26" id="KW-1185">Reference proteome</keyword>
<evidence type="ECO:0000259" key="24">
    <source>
        <dbReference type="PROSITE" id="PS51762"/>
    </source>
</evidence>
<keyword evidence="5" id="KW-0964">Secreted</keyword>
<dbReference type="OrthoDB" id="4781at2759"/>
<evidence type="ECO:0000256" key="15">
    <source>
        <dbReference type="ARBA" id="ARBA00023295"/>
    </source>
</evidence>
<evidence type="ECO:0000256" key="23">
    <source>
        <dbReference type="SAM" id="SignalP"/>
    </source>
</evidence>
<dbReference type="Pfam" id="PF00722">
    <property type="entry name" value="Glyco_hydro_16"/>
    <property type="match status" value="1"/>
</dbReference>
<dbReference type="GO" id="GO:0098552">
    <property type="term" value="C:side of membrane"/>
    <property type="evidence" value="ECO:0007669"/>
    <property type="project" value="UniProtKB-KW"/>
</dbReference>
<evidence type="ECO:0000256" key="14">
    <source>
        <dbReference type="ARBA" id="ARBA00023288"/>
    </source>
</evidence>
<evidence type="ECO:0000256" key="12">
    <source>
        <dbReference type="ARBA" id="ARBA00023157"/>
    </source>
</evidence>
<dbReference type="GO" id="GO:0005975">
    <property type="term" value="P:carbohydrate metabolic process"/>
    <property type="evidence" value="ECO:0007669"/>
    <property type="project" value="InterPro"/>
</dbReference>
<evidence type="ECO:0000256" key="22">
    <source>
        <dbReference type="SAM" id="MobiDB-lite"/>
    </source>
</evidence>
<keyword evidence="5" id="KW-0134">Cell wall</keyword>
<protein>
    <recommendedName>
        <fullName evidence="19">Crh-like protein</fullName>
        <ecNumber evidence="19">3.2.-.-</ecNumber>
    </recommendedName>
</protein>
<proteinExistence type="inferred from homology"/>
<evidence type="ECO:0000313" key="25">
    <source>
        <dbReference type="EMBL" id="KAJ5105348.1"/>
    </source>
</evidence>
<dbReference type="EMBL" id="JAPMSZ010000004">
    <property type="protein sequence ID" value="KAJ5105348.1"/>
    <property type="molecule type" value="Genomic_DNA"/>
</dbReference>
<sequence>MRFGFGLALGLLSSTGLVAAQTYTDCNPMEKSCPADPAFGKSDHTFDFTKGGSTDFKATGNIDYDDNNGAAFTIAKQGDGPLIQSGWYIMFGKVEFTIKAAPGKGIVSSAVLQSDTLDEIDWEWLGGNNAQVQSNYFGKGDTSSYSRGAYHDDTGNHDDFHTYSIDWTSTQLVWSINGKTVRVLTPETADANKYPQTPMMIKVGSWAGGDPNNAQGTIDWAGGEVDYSQGPFTMYLKSMTVTDYSTGSSYSYGDKSGSWESIKAKDGKINGNSAAEPKSTESAPTVTETADSMPMPWSGTHKETSSWVTPNVWPWVPTGSPTATSMDWESSSHRIQPPSGGSMSEPTPTSFCSTPLASIAKTGISSQSSSRSTSARSASSSAVFSRSGIESPWRNTTRLTTSTTSEATQATADLAGTFTMEASSTSSTARVAPSAASGGSINELSFVGAFWALLCSVFALL</sequence>
<evidence type="ECO:0000256" key="16">
    <source>
        <dbReference type="ARBA" id="ARBA00023316"/>
    </source>
</evidence>
<feature type="region of interest" description="Disordered" evidence="22">
    <location>
        <begin position="268"/>
        <end position="383"/>
    </location>
</feature>
<keyword evidence="8" id="KW-0808">Transferase</keyword>
<evidence type="ECO:0000313" key="26">
    <source>
        <dbReference type="Proteomes" id="UP001141434"/>
    </source>
</evidence>
<feature type="compositionally biased region" description="Polar residues" evidence="22">
    <location>
        <begin position="339"/>
        <end position="356"/>
    </location>
</feature>
<feature type="compositionally biased region" description="Polar residues" evidence="22">
    <location>
        <begin position="280"/>
        <end position="290"/>
    </location>
</feature>
<dbReference type="GeneID" id="81392445"/>
<keyword evidence="10 19" id="KW-0378">Hydrolase</keyword>
<dbReference type="GO" id="GO:0016757">
    <property type="term" value="F:glycosyltransferase activity"/>
    <property type="evidence" value="ECO:0007669"/>
    <property type="project" value="UniProtKB-KW"/>
</dbReference>
<dbReference type="AlphaFoldDB" id="A0A9W9FS71"/>
<dbReference type="GO" id="GO:0009277">
    <property type="term" value="C:fungal-type cell wall"/>
    <property type="evidence" value="ECO:0007669"/>
    <property type="project" value="TreeGrafter"/>
</dbReference>
<dbReference type="PIRSF" id="PIRSF037299">
    <property type="entry name" value="Glycosidase_CRH1_prd"/>
    <property type="match status" value="1"/>
</dbReference>
<comment type="function">
    <text evidence="18">Dual chitinase/transglycosylase that plays a role in cell wall architecture. Chitinase and transglycosylase activities are coupled. Required for the polysaccharide cross-linking at the septa and the cell wall. More specifically, transfers chitin to 1,6-beta-glucan in the cell wall.</text>
</comment>
<dbReference type="InterPro" id="IPR013320">
    <property type="entry name" value="ConA-like_dom_sf"/>
</dbReference>
<evidence type="ECO:0000256" key="4">
    <source>
        <dbReference type="ARBA" id="ARBA00022475"/>
    </source>
</evidence>
<evidence type="ECO:0000256" key="10">
    <source>
        <dbReference type="ARBA" id="ARBA00022801"/>
    </source>
</evidence>
<keyword evidence="14" id="KW-0449">Lipoprotein</keyword>
<reference evidence="25" key="1">
    <citation type="submission" date="2022-11" db="EMBL/GenBank/DDBJ databases">
        <authorList>
            <person name="Petersen C."/>
        </authorList>
    </citation>
    <scope>NUCLEOTIDE SEQUENCE</scope>
    <source>
        <strain evidence="25">IBT 34128</strain>
    </source>
</reference>
<keyword evidence="13" id="KW-0325">Glycoprotein</keyword>
<dbReference type="InterPro" id="IPR000757">
    <property type="entry name" value="Beta-glucanase-like"/>
</dbReference>
<dbReference type="Gene3D" id="2.60.120.200">
    <property type="match status" value="1"/>
</dbReference>
<feature type="domain" description="GH16" evidence="24">
    <location>
        <begin position="22"/>
        <end position="229"/>
    </location>
</feature>
<dbReference type="RefSeq" id="XP_056514344.1">
    <property type="nucleotide sequence ID" value="XM_056653277.1"/>
</dbReference>
<dbReference type="Proteomes" id="UP001141434">
    <property type="component" value="Unassembled WGS sequence"/>
</dbReference>
<keyword evidence="12 21" id="KW-1015">Disulfide bond</keyword>
<dbReference type="PANTHER" id="PTHR10963:SF68">
    <property type="entry name" value="GLYCOSIDASE CRH1-RELATED"/>
    <property type="match status" value="1"/>
</dbReference>
<evidence type="ECO:0000256" key="1">
    <source>
        <dbReference type="ARBA" id="ARBA00000822"/>
    </source>
</evidence>
<evidence type="ECO:0000256" key="2">
    <source>
        <dbReference type="ARBA" id="ARBA00004191"/>
    </source>
</evidence>
<evidence type="ECO:0000256" key="9">
    <source>
        <dbReference type="ARBA" id="ARBA00022729"/>
    </source>
</evidence>
<reference evidence="25" key="2">
    <citation type="journal article" date="2023" name="IMA Fungus">
        <title>Comparative genomic study of the Penicillium genus elucidates a diverse pangenome and 15 lateral gene transfer events.</title>
        <authorList>
            <person name="Petersen C."/>
            <person name="Sorensen T."/>
            <person name="Nielsen M.R."/>
            <person name="Sondergaard T.E."/>
            <person name="Sorensen J.L."/>
            <person name="Fitzpatrick D.A."/>
            <person name="Frisvad J.C."/>
            <person name="Nielsen K.L."/>
        </authorList>
    </citation>
    <scope>NUCLEOTIDE SEQUENCE</scope>
    <source>
        <strain evidence="25">IBT 34128</strain>
    </source>
</reference>
<evidence type="ECO:0000256" key="19">
    <source>
        <dbReference type="PIRNR" id="PIRNR037299"/>
    </source>
</evidence>
<keyword evidence="7" id="KW-0328">Glycosyltransferase</keyword>